<organism evidence="6 7">
    <name type="scientific">Paenibacillus hodogayensis</name>
    <dbReference type="NCBI Taxonomy" id="279208"/>
    <lineage>
        <taxon>Bacteria</taxon>
        <taxon>Bacillati</taxon>
        <taxon>Bacillota</taxon>
        <taxon>Bacilli</taxon>
        <taxon>Bacillales</taxon>
        <taxon>Paenibacillaceae</taxon>
        <taxon>Paenibacillus</taxon>
    </lineage>
</organism>
<reference evidence="6 7" key="1">
    <citation type="submission" date="2024-09" db="EMBL/GenBank/DDBJ databases">
        <authorList>
            <person name="Sun Q."/>
            <person name="Mori K."/>
        </authorList>
    </citation>
    <scope>NUCLEOTIDE SEQUENCE [LARGE SCALE GENOMIC DNA]</scope>
    <source>
        <strain evidence="6 7">JCM 12520</strain>
    </source>
</reference>
<evidence type="ECO:0000256" key="1">
    <source>
        <dbReference type="ARBA" id="ARBA00004141"/>
    </source>
</evidence>
<feature type="transmembrane region" description="Helical" evidence="5">
    <location>
        <begin position="68"/>
        <end position="86"/>
    </location>
</feature>
<evidence type="ECO:0000256" key="3">
    <source>
        <dbReference type="ARBA" id="ARBA00022989"/>
    </source>
</evidence>
<protein>
    <submittedName>
        <fullName evidence="6">DoxX family protein</fullName>
    </submittedName>
</protein>
<dbReference type="RefSeq" id="WP_344902410.1">
    <property type="nucleotide sequence ID" value="NZ_BAAAYO010000001.1"/>
</dbReference>
<keyword evidence="4 5" id="KW-0472">Membrane</keyword>
<dbReference type="Proteomes" id="UP001589619">
    <property type="component" value="Unassembled WGS sequence"/>
</dbReference>
<keyword evidence="3 5" id="KW-1133">Transmembrane helix</keyword>
<comment type="subcellular location">
    <subcellularLocation>
        <location evidence="1">Membrane</location>
        <topology evidence="1">Multi-pass membrane protein</topology>
    </subcellularLocation>
</comment>
<evidence type="ECO:0000256" key="4">
    <source>
        <dbReference type="ARBA" id="ARBA00023136"/>
    </source>
</evidence>
<accession>A0ABV5VXT9</accession>
<keyword evidence="7" id="KW-1185">Reference proteome</keyword>
<sequence length="118" mass="12772">MHIVSIVVQSILALGFLLFGLMKFGSRQMVEEFKRHRFPAAFRLFTGFVEVAAAVLLVIGIWNDRIAAIGGAVLVVTMIGAVLTHVRSKDPASKLSMPFILLVLALVVLLINWGALAG</sequence>
<proteinExistence type="predicted"/>
<feature type="transmembrane region" description="Helical" evidence="5">
    <location>
        <begin position="44"/>
        <end position="62"/>
    </location>
</feature>
<feature type="transmembrane region" description="Helical" evidence="5">
    <location>
        <begin position="98"/>
        <end position="116"/>
    </location>
</feature>
<gene>
    <name evidence="6" type="ORF">ACFFNY_16085</name>
</gene>
<evidence type="ECO:0000256" key="5">
    <source>
        <dbReference type="SAM" id="Phobius"/>
    </source>
</evidence>
<evidence type="ECO:0000256" key="2">
    <source>
        <dbReference type="ARBA" id="ARBA00022692"/>
    </source>
</evidence>
<dbReference type="EMBL" id="JBHMAG010000012">
    <property type="protein sequence ID" value="MFB9753085.1"/>
    <property type="molecule type" value="Genomic_DNA"/>
</dbReference>
<dbReference type="InterPro" id="IPR032808">
    <property type="entry name" value="DoxX"/>
</dbReference>
<keyword evidence="2 5" id="KW-0812">Transmembrane</keyword>
<feature type="transmembrane region" description="Helical" evidence="5">
    <location>
        <begin position="6"/>
        <end position="24"/>
    </location>
</feature>
<comment type="caution">
    <text evidence="6">The sequence shown here is derived from an EMBL/GenBank/DDBJ whole genome shotgun (WGS) entry which is preliminary data.</text>
</comment>
<evidence type="ECO:0000313" key="6">
    <source>
        <dbReference type="EMBL" id="MFB9753085.1"/>
    </source>
</evidence>
<evidence type="ECO:0000313" key="7">
    <source>
        <dbReference type="Proteomes" id="UP001589619"/>
    </source>
</evidence>
<dbReference type="Pfam" id="PF13564">
    <property type="entry name" value="DoxX_2"/>
    <property type="match status" value="1"/>
</dbReference>
<name>A0ABV5VXT9_9BACL</name>